<dbReference type="InterPro" id="IPR000100">
    <property type="entry name" value="RNase_P"/>
</dbReference>
<dbReference type="SUPFAM" id="SSF54211">
    <property type="entry name" value="Ribosomal protein S5 domain 2-like"/>
    <property type="match status" value="1"/>
</dbReference>
<sequence>MKQAITIEWQGDRKSGQAFTKSMRLLNSSDFQSVFDDAPLRTSHQHFLFLARQNQLDCPRLGLVIAKKHIRHAVDRNRMKRLIRETFRVKQQQLAGIDVIVLARKGMHDSTNAVLIEQLNAQWQRLIRKFQKAKSEQQS</sequence>
<dbReference type="InterPro" id="IPR020539">
    <property type="entry name" value="RNase_P_CS"/>
</dbReference>
<keyword evidence="2 7" id="KW-0819">tRNA processing</keyword>
<comment type="similarity">
    <text evidence="7">Belongs to the RnpA family.</text>
</comment>
<protein>
    <recommendedName>
        <fullName evidence="7 8">Ribonuclease P protein component</fullName>
        <shortName evidence="7">RNase P protein</shortName>
        <shortName evidence="7">RNaseP protein</shortName>
        <ecNumber evidence="7 8">3.1.26.5</ecNumber>
    </recommendedName>
    <alternativeName>
        <fullName evidence="7">Protein C5</fullName>
    </alternativeName>
</protein>
<evidence type="ECO:0000256" key="1">
    <source>
        <dbReference type="ARBA" id="ARBA00002663"/>
    </source>
</evidence>
<dbReference type="Proteomes" id="UP000619761">
    <property type="component" value="Unassembled WGS sequence"/>
</dbReference>
<dbReference type="NCBIfam" id="TIGR00188">
    <property type="entry name" value="rnpA"/>
    <property type="match status" value="1"/>
</dbReference>
<evidence type="ECO:0000313" key="9">
    <source>
        <dbReference type="EMBL" id="GGY84210.1"/>
    </source>
</evidence>
<accession>A0ABQ3B9T8</accession>
<keyword evidence="5 7" id="KW-0378">Hydrolase</keyword>
<name>A0ABQ3B9T8_9GAMM</name>
<dbReference type="HAMAP" id="MF_00227">
    <property type="entry name" value="RNase_P"/>
    <property type="match status" value="1"/>
</dbReference>
<keyword evidence="4 7" id="KW-0255">Endonuclease</keyword>
<evidence type="ECO:0000313" key="10">
    <source>
        <dbReference type="Proteomes" id="UP000619761"/>
    </source>
</evidence>
<dbReference type="RefSeq" id="WP_373298516.1">
    <property type="nucleotide sequence ID" value="NZ_BMYZ01000003.1"/>
</dbReference>
<dbReference type="Gene3D" id="3.30.230.10">
    <property type="match status" value="1"/>
</dbReference>
<evidence type="ECO:0000256" key="4">
    <source>
        <dbReference type="ARBA" id="ARBA00022759"/>
    </source>
</evidence>
<dbReference type="PANTHER" id="PTHR33992:SF1">
    <property type="entry name" value="RIBONUCLEASE P PROTEIN COMPONENT"/>
    <property type="match status" value="1"/>
</dbReference>
<comment type="function">
    <text evidence="1 7">RNaseP catalyzes the removal of the 5'-leader sequence from pre-tRNA to produce the mature 5'-terminus. It can also cleave other RNA substrates such as 4.5S RNA. The protein component plays an auxiliary but essential role in vivo by binding to the 5'-leader sequence and broadening the substrate specificity of the ribozyme.</text>
</comment>
<proteinExistence type="inferred from homology"/>
<evidence type="ECO:0000256" key="3">
    <source>
        <dbReference type="ARBA" id="ARBA00022722"/>
    </source>
</evidence>
<comment type="caution">
    <text evidence="9">The sequence shown here is derived from an EMBL/GenBank/DDBJ whole genome shotgun (WGS) entry which is preliminary data.</text>
</comment>
<evidence type="ECO:0000256" key="5">
    <source>
        <dbReference type="ARBA" id="ARBA00022801"/>
    </source>
</evidence>
<evidence type="ECO:0000256" key="6">
    <source>
        <dbReference type="ARBA" id="ARBA00022884"/>
    </source>
</evidence>
<dbReference type="EC" id="3.1.26.5" evidence="7 8"/>
<keyword evidence="6 7" id="KW-0694">RNA-binding</keyword>
<keyword evidence="3 7" id="KW-0540">Nuclease</keyword>
<evidence type="ECO:0000256" key="7">
    <source>
        <dbReference type="HAMAP-Rule" id="MF_00227"/>
    </source>
</evidence>
<dbReference type="PROSITE" id="PS00648">
    <property type="entry name" value="RIBONUCLEASE_P"/>
    <property type="match status" value="1"/>
</dbReference>
<organism evidence="9 10">
    <name type="scientific">Cellvibrio zantedeschiae</name>
    <dbReference type="NCBI Taxonomy" id="1237077"/>
    <lineage>
        <taxon>Bacteria</taxon>
        <taxon>Pseudomonadati</taxon>
        <taxon>Pseudomonadota</taxon>
        <taxon>Gammaproteobacteria</taxon>
        <taxon>Cellvibrionales</taxon>
        <taxon>Cellvibrionaceae</taxon>
        <taxon>Cellvibrio</taxon>
    </lineage>
</organism>
<dbReference type="InterPro" id="IPR020568">
    <property type="entry name" value="Ribosomal_Su5_D2-typ_SF"/>
</dbReference>
<comment type="subunit">
    <text evidence="7">Consists of a catalytic RNA component (M1 or rnpB) and a protein subunit.</text>
</comment>
<gene>
    <name evidence="7 9" type="primary">rnpA</name>
    <name evidence="9" type="ORF">GCM10011613_31410</name>
</gene>
<comment type="catalytic activity">
    <reaction evidence="7">
        <text>Endonucleolytic cleavage of RNA, removing 5'-extranucleotides from tRNA precursor.</text>
        <dbReference type="EC" id="3.1.26.5"/>
    </reaction>
</comment>
<dbReference type="PANTHER" id="PTHR33992">
    <property type="entry name" value="RIBONUCLEASE P PROTEIN COMPONENT"/>
    <property type="match status" value="1"/>
</dbReference>
<evidence type="ECO:0000256" key="2">
    <source>
        <dbReference type="ARBA" id="ARBA00022694"/>
    </source>
</evidence>
<evidence type="ECO:0000256" key="8">
    <source>
        <dbReference type="NCBIfam" id="TIGR00188"/>
    </source>
</evidence>
<reference evidence="10" key="1">
    <citation type="journal article" date="2019" name="Int. J. Syst. Evol. Microbiol.">
        <title>The Global Catalogue of Microorganisms (GCM) 10K type strain sequencing project: providing services to taxonomists for standard genome sequencing and annotation.</title>
        <authorList>
            <consortium name="The Broad Institute Genomics Platform"/>
            <consortium name="The Broad Institute Genome Sequencing Center for Infectious Disease"/>
            <person name="Wu L."/>
            <person name="Ma J."/>
        </authorList>
    </citation>
    <scope>NUCLEOTIDE SEQUENCE [LARGE SCALE GENOMIC DNA]</scope>
    <source>
        <strain evidence="10">KCTC 32239</strain>
    </source>
</reference>
<dbReference type="Pfam" id="PF00825">
    <property type="entry name" value="Ribonuclease_P"/>
    <property type="match status" value="1"/>
</dbReference>
<dbReference type="EMBL" id="BMYZ01000003">
    <property type="protein sequence ID" value="GGY84210.1"/>
    <property type="molecule type" value="Genomic_DNA"/>
</dbReference>
<dbReference type="InterPro" id="IPR014721">
    <property type="entry name" value="Ribsml_uS5_D2-typ_fold_subgr"/>
</dbReference>
<keyword evidence="10" id="KW-1185">Reference proteome</keyword>